<gene>
    <name evidence="2" type="ORF">NDI76_14165</name>
</gene>
<evidence type="ECO:0000313" key="3">
    <source>
        <dbReference type="Proteomes" id="UP001257060"/>
    </source>
</evidence>
<organism evidence="2 3">
    <name type="scientific">Halogeometricum salsisoli</name>
    <dbReference type="NCBI Taxonomy" id="2950536"/>
    <lineage>
        <taxon>Archaea</taxon>
        <taxon>Methanobacteriati</taxon>
        <taxon>Methanobacteriota</taxon>
        <taxon>Stenosarchaea group</taxon>
        <taxon>Halobacteria</taxon>
        <taxon>Halobacteriales</taxon>
        <taxon>Haloferacaceae</taxon>
        <taxon>Halogeometricum</taxon>
    </lineage>
</organism>
<accession>A0ABU2GGF6</accession>
<evidence type="ECO:0000256" key="1">
    <source>
        <dbReference type="SAM" id="Phobius"/>
    </source>
</evidence>
<dbReference type="Proteomes" id="UP001257060">
    <property type="component" value="Unassembled WGS sequence"/>
</dbReference>
<sequence>MLTDVLSSPFAAAHLLMLALLGYWASLDADARGSDAAPLWALGSVVVQPLVFGYLLYRSEIGGRPVPTLGGPVRHPVALG</sequence>
<comment type="caution">
    <text evidence="2">The sequence shown here is derived from an EMBL/GenBank/DDBJ whole genome shotgun (WGS) entry which is preliminary data.</text>
</comment>
<protein>
    <submittedName>
        <fullName evidence="2">Uncharacterized protein</fullName>
    </submittedName>
</protein>
<proteinExistence type="predicted"/>
<keyword evidence="1" id="KW-0472">Membrane</keyword>
<feature type="transmembrane region" description="Helical" evidence="1">
    <location>
        <begin position="39"/>
        <end position="57"/>
    </location>
</feature>
<name>A0ABU2GGF6_9EURY</name>
<evidence type="ECO:0000313" key="2">
    <source>
        <dbReference type="EMBL" id="MDS0299890.1"/>
    </source>
</evidence>
<dbReference type="RefSeq" id="WP_310924741.1">
    <property type="nucleotide sequence ID" value="NZ_JAMQOP010000002.1"/>
</dbReference>
<dbReference type="EMBL" id="JAMQOP010000002">
    <property type="protein sequence ID" value="MDS0299890.1"/>
    <property type="molecule type" value="Genomic_DNA"/>
</dbReference>
<reference evidence="2 3" key="1">
    <citation type="submission" date="2022-06" db="EMBL/GenBank/DDBJ databases">
        <title>Halogeometricum sp. a new haloarchaeum isolate from saline soil.</title>
        <authorList>
            <person name="Strakova D."/>
            <person name="Galisteo C."/>
            <person name="Sanchez-Porro C."/>
            <person name="Ventosa A."/>
        </authorList>
    </citation>
    <scope>NUCLEOTIDE SEQUENCE [LARGE SCALE GENOMIC DNA]</scope>
    <source>
        <strain evidence="2 3">S1BR25-6</strain>
    </source>
</reference>
<keyword evidence="1" id="KW-1133">Transmembrane helix</keyword>
<keyword evidence="3" id="KW-1185">Reference proteome</keyword>
<keyword evidence="1" id="KW-0812">Transmembrane</keyword>